<organism evidence="4 5">
    <name type="scientific">Staphylococcus aureus</name>
    <dbReference type="NCBI Taxonomy" id="1280"/>
    <lineage>
        <taxon>Bacteria</taxon>
        <taxon>Bacillati</taxon>
        <taxon>Bacillota</taxon>
        <taxon>Bacilli</taxon>
        <taxon>Bacillales</taxon>
        <taxon>Staphylococcaceae</taxon>
        <taxon>Staphylococcus</taxon>
    </lineage>
</organism>
<feature type="domain" description="Bacterial surface antigen (D15)" evidence="3">
    <location>
        <begin position="29"/>
        <end position="170"/>
    </location>
</feature>
<feature type="non-terminal residue" evidence="4">
    <location>
        <position position="1"/>
    </location>
</feature>
<gene>
    <name evidence="4" type="ORF">CV021_17495</name>
</gene>
<dbReference type="Proteomes" id="UP000238775">
    <property type="component" value="Unassembled WGS sequence"/>
</dbReference>
<dbReference type="InterPro" id="IPR000184">
    <property type="entry name" value="Bac_surfAg_D15"/>
</dbReference>
<comment type="caution">
    <text evidence="4">The sequence shown here is derived from an EMBL/GenBank/DDBJ whole genome shotgun (WGS) entry which is preliminary data.</text>
</comment>
<keyword evidence="2" id="KW-0472">Membrane</keyword>
<evidence type="ECO:0000256" key="1">
    <source>
        <dbReference type="ARBA" id="ARBA00004370"/>
    </source>
</evidence>
<comment type="subcellular location">
    <subcellularLocation>
        <location evidence="1">Membrane</location>
    </subcellularLocation>
</comment>
<dbReference type="AlphaFoldDB" id="A0A7Z1S9M1"/>
<dbReference type="Gene3D" id="2.40.160.50">
    <property type="entry name" value="membrane protein fhac: a member of the omp85/tpsb transporter family"/>
    <property type="match status" value="1"/>
</dbReference>
<evidence type="ECO:0000259" key="3">
    <source>
        <dbReference type="Pfam" id="PF01103"/>
    </source>
</evidence>
<evidence type="ECO:0000313" key="4">
    <source>
        <dbReference type="EMBL" id="PPJ68471.1"/>
    </source>
</evidence>
<feature type="non-terminal residue" evidence="4">
    <location>
        <position position="171"/>
    </location>
</feature>
<evidence type="ECO:0000256" key="2">
    <source>
        <dbReference type="ARBA" id="ARBA00023136"/>
    </source>
</evidence>
<dbReference type="GO" id="GO:0019867">
    <property type="term" value="C:outer membrane"/>
    <property type="evidence" value="ECO:0007669"/>
    <property type="project" value="InterPro"/>
</dbReference>
<proteinExistence type="predicted"/>
<dbReference type="Pfam" id="PF01103">
    <property type="entry name" value="Omp85"/>
    <property type="match status" value="1"/>
</dbReference>
<dbReference type="EMBL" id="PGWZ01000729">
    <property type="protein sequence ID" value="PPJ68471.1"/>
    <property type="molecule type" value="Genomic_DNA"/>
</dbReference>
<evidence type="ECO:0000313" key="5">
    <source>
        <dbReference type="Proteomes" id="UP000238775"/>
    </source>
</evidence>
<reference evidence="4 5" key="1">
    <citation type="submission" date="2017-11" db="EMBL/GenBank/DDBJ databases">
        <authorList>
            <person name="Founou R.C."/>
            <person name="Founou L."/>
            <person name="Allam M."/>
            <person name="Ismail A."/>
            <person name="Essack S.Y."/>
        </authorList>
    </citation>
    <scope>NUCLEOTIDE SEQUENCE [LARGE SCALE GENOMIC DNA]</scope>
    <source>
        <strain evidence="4 5">G703N2B1</strain>
    </source>
</reference>
<accession>A0A7Z1S9M1</accession>
<protein>
    <submittedName>
        <fullName evidence="4">Outer membrane protein assembly factor BamA</fullName>
    </submittedName>
</protein>
<name>A0A7Z1S9M1_STAAU</name>
<sequence length="171" mass="18819">EQNSGTSTVAVGYSQGGGVTFQLGLSQTNFLGTGNQVAIDLSRSETLDYYNLNVLDPYFTIDGFSRGYNAYFRKTKLDKLNVSTYVTDSVGGSLTFGYPLHQNQNVIASLNIDETKISSVQFVSTEIRDYQLANCGKVTGSIYDSQDPTKKLYDSSFEGDFLTYNLNLGWA</sequence>